<evidence type="ECO:0000256" key="1">
    <source>
        <dbReference type="ARBA" id="ARBA00004141"/>
    </source>
</evidence>
<evidence type="ECO:0000256" key="6">
    <source>
        <dbReference type="ARBA" id="ARBA00023065"/>
    </source>
</evidence>
<feature type="transmembrane region" description="Helical" evidence="9">
    <location>
        <begin position="48"/>
        <end position="68"/>
    </location>
</feature>
<comment type="subcellular location">
    <subcellularLocation>
        <location evidence="1">Membrane</location>
        <topology evidence="1">Multi-pass membrane protein</topology>
    </subcellularLocation>
</comment>
<evidence type="ECO:0000256" key="5">
    <source>
        <dbReference type="ARBA" id="ARBA00022989"/>
    </source>
</evidence>
<keyword evidence="8" id="KW-0407">Ion channel</keyword>
<dbReference type="InterPro" id="IPR020966">
    <property type="entry name" value="ALMT"/>
</dbReference>
<evidence type="ECO:0000256" key="8">
    <source>
        <dbReference type="ARBA" id="ARBA00023303"/>
    </source>
</evidence>
<gene>
    <name evidence="10" type="ORF">DH2020_037836</name>
</gene>
<evidence type="ECO:0000313" key="11">
    <source>
        <dbReference type="Proteomes" id="UP001318860"/>
    </source>
</evidence>
<feature type="transmembrane region" description="Helical" evidence="9">
    <location>
        <begin position="163"/>
        <end position="182"/>
    </location>
</feature>
<name>A0ABR0V0A3_REHGL</name>
<protein>
    <submittedName>
        <fullName evidence="10">Uncharacterized protein</fullName>
    </submittedName>
</protein>
<feature type="transmembrane region" description="Helical" evidence="9">
    <location>
        <begin position="80"/>
        <end position="100"/>
    </location>
</feature>
<keyword evidence="5 9" id="KW-1133">Transmembrane helix</keyword>
<feature type="transmembrane region" description="Helical" evidence="9">
    <location>
        <begin position="132"/>
        <end position="151"/>
    </location>
</feature>
<keyword evidence="6" id="KW-0406">Ion transport</keyword>
<comment type="caution">
    <text evidence="10">The sequence shown here is derived from an EMBL/GenBank/DDBJ whole genome shotgun (WGS) entry which is preliminary data.</text>
</comment>
<keyword evidence="7 9" id="KW-0472">Membrane</keyword>
<evidence type="ECO:0000256" key="3">
    <source>
        <dbReference type="ARBA" id="ARBA00022448"/>
    </source>
</evidence>
<dbReference type="Pfam" id="PF11744">
    <property type="entry name" value="ALMT"/>
    <property type="match status" value="1"/>
</dbReference>
<keyword evidence="3" id="KW-0813">Transport</keyword>
<evidence type="ECO:0000256" key="2">
    <source>
        <dbReference type="ARBA" id="ARBA00007079"/>
    </source>
</evidence>
<keyword evidence="11" id="KW-1185">Reference proteome</keyword>
<feature type="transmembrane region" description="Helical" evidence="9">
    <location>
        <begin position="106"/>
        <end position="125"/>
    </location>
</feature>
<evidence type="ECO:0000256" key="7">
    <source>
        <dbReference type="ARBA" id="ARBA00023136"/>
    </source>
</evidence>
<reference evidence="10 11" key="1">
    <citation type="journal article" date="2021" name="Comput. Struct. Biotechnol. J.">
        <title>De novo genome assembly of the potent medicinal plant Rehmannia glutinosa using nanopore technology.</title>
        <authorList>
            <person name="Ma L."/>
            <person name="Dong C."/>
            <person name="Song C."/>
            <person name="Wang X."/>
            <person name="Zheng X."/>
            <person name="Niu Y."/>
            <person name="Chen S."/>
            <person name="Feng W."/>
        </authorList>
    </citation>
    <scope>NUCLEOTIDE SEQUENCE [LARGE SCALE GENOMIC DNA]</scope>
    <source>
        <strain evidence="10">DH-2019</strain>
    </source>
</reference>
<dbReference type="EMBL" id="JABTTQ020001739">
    <property type="protein sequence ID" value="KAK6128424.1"/>
    <property type="molecule type" value="Genomic_DNA"/>
</dbReference>
<proteinExistence type="inferred from homology"/>
<dbReference type="Proteomes" id="UP001318860">
    <property type="component" value="Unassembled WGS sequence"/>
</dbReference>
<feature type="transmembrane region" description="Helical" evidence="9">
    <location>
        <begin position="23"/>
        <end position="42"/>
    </location>
</feature>
<dbReference type="PANTHER" id="PTHR31086">
    <property type="entry name" value="ALUMINUM-ACTIVATED MALATE TRANSPORTER 10"/>
    <property type="match status" value="1"/>
</dbReference>
<evidence type="ECO:0000256" key="9">
    <source>
        <dbReference type="SAM" id="Phobius"/>
    </source>
</evidence>
<organism evidence="10 11">
    <name type="scientific">Rehmannia glutinosa</name>
    <name type="common">Chinese foxglove</name>
    <dbReference type="NCBI Taxonomy" id="99300"/>
    <lineage>
        <taxon>Eukaryota</taxon>
        <taxon>Viridiplantae</taxon>
        <taxon>Streptophyta</taxon>
        <taxon>Embryophyta</taxon>
        <taxon>Tracheophyta</taxon>
        <taxon>Spermatophyta</taxon>
        <taxon>Magnoliopsida</taxon>
        <taxon>eudicotyledons</taxon>
        <taxon>Gunneridae</taxon>
        <taxon>Pentapetalae</taxon>
        <taxon>asterids</taxon>
        <taxon>lamiids</taxon>
        <taxon>Lamiales</taxon>
        <taxon>Orobanchaceae</taxon>
        <taxon>Rehmannieae</taxon>
        <taxon>Rehmannia</taxon>
    </lineage>
</organism>
<comment type="similarity">
    <text evidence="2">Belongs to the aromatic acid exporter (TC 2.A.85) family.</text>
</comment>
<keyword evidence="4 9" id="KW-0812">Transmembrane</keyword>
<accession>A0ABR0V0A3</accession>
<evidence type="ECO:0000313" key="10">
    <source>
        <dbReference type="EMBL" id="KAK6128424.1"/>
    </source>
</evidence>
<sequence length="388" mass="42682">MVNVVSGAAKEAKKLGEEDPRRIVHSLKVGLAITVVSLLYYFDFLYEGFGVSAMWAVITVVVVFEFSVGATLGRGVNRGIATLLGGALGVGAHRLASFTGGEIQCVILGVSVFLIATVVTFIRFFPKLKARYDYGLLIFILTFCLITVSGSRDDEVIEMAHRRLSTVLVGGSATLFISLFIFPNWAGEDLHKLTASNIEKLGIFLEGFGHVYFHVQNYENQASLDEYKTVLNFKAIEDSLVNFAKWEPSHDTVRNSKQDPRIMHKMSTECGYALREVAMVIKTMTCSLSADHHIVNAKTTTEKLISMLKTGLWADTDLVDIIPAITDASLLIEIVSCIVKITDSVHELATLPKFKSSTDAHLTKQTSLEKVTRIPSIEGSHSFNIVVE</sequence>
<evidence type="ECO:0000256" key="4">
    <source>
        <dbReference type="ARBA" id="ARBA00022692"/>
    </source>
</evidence>